<evidence type="ECO:0000313" key="4">
    <source>
        <dbReference type="Proteomes" id="UP000017184"/>
    </source>
</evidence>
<dbReference type="KEGG" id="cbx:Cenrod_2306"/>
<gene>
    <name evidence="3" type="primary">fliK</name>
    <name evidence="3" type="ORF">Cenrod_2306</name>
</gene>
<dbReference type="eggNOG" id="COG3144">
    <property type="taxonomic scope" value="Bacteria"/>
</dbReference>
<dbReference type="Pfam" id="PF02120">
    <property type="entry name" value="Flg_hook"/>
    <property type="match status" value="1"/>
</dbReference>
<feature type="region of interest" description="Disordered" evidence="1">
    <location>
        <begin position="58"/>
        <end position="78"/>
    </location>
</feature>
<dbReference type="InterPro" id="IPR052563">
    <property type="entry name" value="FliK"/>
</dbReference>
<dbReference type="InterPro" id="IPR038610">
    <property type="entry name" value="FliK-like_C_sf"/>
</dbReference>
<evidence type="ECO:0000259" key="2">
    <source>
        <dbReference type="Pfam" id="PF02120"/>
    </source>
</evidence>
<dbReference type="Gene3D" id="3.30.750.140">
    <property type="match status" value="1"/>
</dbReference>
<evidence type="ECO:0000256" key="1">
    <source>
        <dbReference type="SAM" id="MobiDB-lite"/>
    </source>
</evidence>
<protein>
    <submittedName>
        <fullName evidence="3">Flagellar hook-length control protein FliK</fullName>
    </submittedName>
</protein>
<feature type="domain" description="Flagellar hook-length control protein-like C-terminal" evidence="2">
    <location>
        <begin position="253"/>
        <end position="328"/>
    </location>
</feature>
<evidence type="ECO:0000313" key="3">
    <source>
        <dbReference type="EMBL" id="AGX88368.1"/>
    </source>
</evidence>
<feature type="compositionally biased region" description="Polar residues" evidence="1">
    <location>
        <begin position="1"/>
        <end position="10"/>
    </location>
</feature>
<keyword evidence="3" id="KW-0966">Cell projection</keyword>
<feature type="region of interest" description="Disordered" evidence="1">
    <location>
        <begin position="329"/>
        <end position="377"/>
    </location>
</feature>
<accession>U5NDT9</accession>
<dbReference type="PANTHER" id="PTHR37533">
    <property type="entry name" value="FLAGELLAR HOOK-LENGTH CONTROL PROTEIN"/>
    <property type="match status" value="1"/>
</dbReference>
<dbReference type="STRING" id="946483.Cenrod_2306"/>
<proteinExistence type="predicted"/>
<keyword evidence="3" id="KW-0969">Cilium</keyword>
<dbReference type="RefSeq" id="WP_022775887.1">
    <property type="nucleotide sequence ID" value="NC_022576.1"/>
</dbReference>
<reference evidence="3" key="1">
    <citation type="journal article" date="2013" name="Genome Biol.">
        <title>Genomic analysis reveals key aspects of prokaryotic symbiosis in the phototrophic consortium "Chlorochromatium aggregatum".</title>
        <authorList>
            <person name="Liu Z."/>
            <person name="Muller J."/>
            <person name="Li T."/>
            <person name="Alvey R.M."/>
            <person name="Vogl K."/>
            <person name="Frigaard N.U."/>
            <person name="Rockwell N.C."/>
            <person name="Boyd E.S."/>
            <person name="Tomsho L.P."/>
            <person name="Schuster S.C."/>
            <person name="Henke P."/>
            <person name="Rohde M."/>
            <person name="Overmann J."/>
            <person name="Bryant D.A."/>
        </authorList>
    </citation>
    <scope>NUCLEOTIDE SEQUENCE [LARGE SCALE GENOMIC DNA]</scope>
    <source>
        <strain evidence="3">CR</strain>
    </source>
</reference>
<feature type="region of interest" description="Disordered" evidence="1">
    <location>
        <begin position="131"/>
        <end position="165"/>
    </location>
</feature>
<dbReference type="CDD" id="cd17470">
    <property type="entry name" value="T3SS_Flik_C"/>
    <property type="match status" value="1"/>
</dbReference>
<sequence length="377" mass="38403">MSVEASSPTHHTARAAQAGDRRSAQTAGKQDSAGGFAALLGMLGASDPECLATADLGETMATGGNDTHEDGEAGETDPSAALGLVLGIPLVPLAPAPTGTAAPSSMQSAGGGATTLPSMMAADSASLAGMTTTTDADSEAPATPFTKKAPSWTAQSGFQAAQDAAADARNAPLHQTLADIPQPDPTSTLTPTDTAIAAMLGDRTLQKTAKAGPGETGWEGAWHLEHTASDAPSPTEQVTATQGAAPETALADTVTYWATRGVQNAELQLDGFGDSPVSVHITVEGNEAQIAFHSDAPEVRAAIENATQQLREMLSNQGLHLADVSVGAHLRDGSAPNQGGDQRPTPRKTFGIRPTETPVEAPTLHRAREGRSLDVFA</sequence>
<name>U5NDT9_9BURK</name>
<dbReference type="Proteomes" id="UP000017184">
    <property type="component" value="Chromosome"/>
</dbReference>
<feature type="region of interest" description="Disordered" evidence="1">
    <location>
        <begin position="1"/>
        <end position="31"/>
    </location>
</feature>
<dbReference type="PANTHER" id="PTHR37533:SF2">
    <property type="entry name" value="FLAGELLAR HOOK-LENGTH CONTROL PROTEIN"/>
    <property type="match status" value="1"/>
</dbReference>
<dbReference type="EMBL" id="CP004885">
    <property type="protein sequence ID" value="AGX88368.1"/>
    <property type="molecule type" value="Genomic_DNA"/>
</dbReference>
<keyword evidence="3" id="KW-0282">Flagellum</keyword>
<feature type="compositionally biased region" description="Basic and acidic residues" evidence="1">
    <location>
        <begin position="366"/>
        <end position="377"/>
    </location>
</feature>
<dbReference type="InterPro" id="IPR021136">
    <property type="entry name" value="Flagellar_hook_control-like_C"/>
</dbReference>
<organism evidence="3 4">
    <name type="scientific">Candidatus Symbiobacter mobilis CR</name>
    <dbReference type="NCBI Taxonomy" id="946483"/>
    <lineage>
        <taxon>Bacteria</taxon>
        <taxon>Pseudomonadati</taxon>
        <taxon>Pseudomonadota</taxon>
        <taxon>Betaproteobacteria</taxon>
        <taxon>Burkholderiales</taxon>
        <taxon>Comamonadaceae</taxon>
    </lineage>
</organism>
<dbReference type="AlphaFoldDB" id="U5NDT9"/>
<dbReference type="HOGENOM" id="CLU_732966_0_0_4"/>
<keyword evidence="4" id="KW-1185">Reference proteome</keyword>